<keyword evidence="3" id="KW-1185">Reference proteome</keyword>
<name>A0A125QAL1_9BRAD</name>
<organism evidence="2 3">
    <name type="scientific">Bradyrhizobium macuxiense</name>
    <dbReference type="NCBI Taxonomy" id="1755647"/>
    <lineage>
        <taxon>Bacteria</taxon>
        <taxon>Pseudomonadati</taxon>
        <taxon>Pseudomonadota</taxon>
        <taxon>Alphaproteobacteria</taxon>
        <taxon>Hyphomicrobiales</taxon>
        <taxon>Nitrobacteraceae</taxon>
        <taxon>Bradyrhizobium</taxon>
    </lineage>
</organism>
<dbReference type="Proteomes" id="UP000057737">
    <property type="component" value="Unassembled WGS sequence"/>
</dbReference>
<evidence type="ECO:0000313" key="2">
    <source>
        <dbReference type="EMBL" id="KWV60890.1"/>
    </source>
</evidence>
<evidence type="ECO:0000313" key="3">
    <source>
        <dbReference type="Proteomes" id="UP000057737"/>
    </source>
</evidence>
<sequence>MTEQKEAIAMRLHTYRDENHSRHFDLSGGRSHPWTIDLVTVTAEAVLVAGLACALVAQLVY</sequence>
<comment type="caution">
    <text evidence="2">The sequence shown here is derived from an EMBL/GenBank/DDBJ whole genome shotgun (WGS) entry which is preliminary data.</text>
</comment>
<keyword evidence="1" id="KW-0472">Membrane</keyword>
<dbReference type="EMBL" id="LNCU01000010">
    <property type="protein sequence ID" value="KWV60890.1"/>
    <property type="molecule type" value="Genomic_DNA"/>
</dbReference>
<accession>A0A125QAL1</accession>
<dbReference type="AlphaFoldDB" id="A0A125QAL1"/>
<keyword evidence="1" id="KW-1133">Transmembrane helix</keyword>
<keyword evidence="1" id="KW-0812">Transmembrane</keyword>
<reference evidence="2 3" key="1">
    <citation type="submission" date="2015-11" db="EMBL/GenBank/DDBJ databases">
        <title>Draft Genome Sequence of the Strain BR 10303 (Bradyrhizobium sp.) isolated from nodules of Centrolobium paraense.</title>
        <authorList>
            <person name="Zelli J.E."/>
            <person name="Simoes-Araujo J.L."/>
            <person name="Barauna A.C."/>
            <person name="Silva K."/>
        </authorList>
    </citation>
    <scope>NUCLEOTIDE SEQUENCE [LARGE SCALE GENOMIC DNA]</scope>
    <source>
        <strain evidence="2 3">BR 10303</strain>
    </source>
</reference>
<dbReference type="RefSeq" id="WP_066498753.1">
    <property type="nucleotide sequence ID" value="NZ_LNCU01000010.1"/>
</dbReference>
<evidence type="ECO:0000256" key="1">
    <source>
        <dbReference type="SAM" id="Phobius"/>
    </source>
</evidence>
<gene>
    <name evidence="2" type="ORF">AS156_26055</name>
</gene>
<protein>
    <submittedName>
        <fullName evidence="2">Uncharacterized protein</fullName>
    </submittedName>
</protein>
<feature type="transmembrane region" description="Helical" evidence="1">
    <location>
        <begin position="38"/>
        <end position="60"/>
    </location>
</feature>
<proteinExistence type="predicted"/>